<dbReference type="SUPFAM" id="SSF55620">
    <property type="entry name" value="Tetrahydrobiopterin biosynthesis enzymes-like"/>
    <property type="match status" value="1"/>
</dbReference>
<evidence type="ECO:0000256" key="1">
    <source>
        <dbReference type="ARBA" id="ARBA00001353"/>
    </source>
</evidence>
<gene>
    <name evidence="11" type="primary">LOC106167273</name>
</gene>
<dbReference type="GeneID" id="106167273"/>
<dbReference type="PANTHER" id="PTHR42844">
    <property type="entry name" value="DIHYDRONEOPTERIN ALDOLASE 1-RELATED"/>
    <property type="match status" value="1"/>
</dbReference>
<protein>
    <recommendedName>
        <fullName evidence="4">dihydroneopterin aldolase</fullName>
        <ecNumber evidence="4">4.1.2.25</ecNumber>
    </recommendedName>
    <alternativeName>
        <fullName evidence="7">7,8-dihydroneopterin aldolase</fullName>
    </alternativeName>
</protein>
<feature type="region of interest" description="Disordered" evidence="8">
    <location>
        <begin position="121"/>
        <end position="163"/>
    </location>
</feature>
<feature type="domain" description="Dihydroneopterin aldolase/epimerase" evidence="9">
    <location>
        <begin position="10"/>
        <end position="120"/>
    </location>
</feature>
<evidence type="ECO:0000256" key="7">
    <source>
        <dbReference type="ARBA" id="ARBA00032903"/>
    </source>
</evidence>
<reference evidence="11" key="2">
    <citation type="submission" date="2025-08" db="UniProtKB">
        <authorList>
            <consortium name="RefSeq"/>
        </authorList>
    </citation>
    <scope>IDENTIFICATION</scope>
</reference>
<evidence type="ECO:0000313" key="11">
    <source>
        <dbReference type="RefSeq" id="XP_013401459.1"/>
    </source>
</evidence>
<evidence type="ECO:0000256" key="3">
    <source>
        <dbReference type="ARBA" id="ARBA00005708"/>
    </source>
</evidence>
<dbReference type="GO" id="GO:0004150">
    <property type="term" value="F:dihydroneopterin aldolase activity"/>
    <property type="evidence" value="ECO:0007669"/>
    <property type="project" value="UniProtKB-EC"/>
</dbReference>
<feature type="compositionally biased region" description="Basic and acidic residues" evidence="8">
    <location>
        <begin position="121"/>
        <end position="146"/>
    </location>
</feature>
<comment type="similarity">
    <text evidence="3">Belongs to the DHNA family.</text>
</comment>
<dbReference type="InParanoid" id="A0A1S3IV90"/>
<dbReference type="GO" id="GO:0005737">
    <property type="term" value="C:cytoplasm"/>
    <property type="evidence" value="ECO:0007669"/>
    <property type="project" value="TreeGrafter"/>
</dbReference>
<dbReference type="PANTHER" id="PTHR42844:SF1">
    <property type="entry name" value="DIHYDRONEOPTERIN ALDOLASE 1-RELATED"/>
    <property type="match status" value="1"/>
</dbReference>
<evidence type="ECO:0000256" key="5">
    <source>
        <dbReference type="ARBA" id="ARBA00022909"/>
    </source>
</evidence>
<dbReference type="GO" id="GO:0046656">
    <property type="term" value="P:folic acid biosynthetic process"/>
    <property type="evidence" value="ECO:0007669"/>
    <property type="project" value="UniProtKB-KW"/>
</dbReference>
<evidence type="ECO:0000256" key="6">
    <source>
        <dbReference type="ARBA" id="ARBA00023239"/>
    </source>
</evidence>
<proteinExistence type="inferred from homology"/>
<comment type="pathway">
    <text evidence="2">Cofactor biosynthesis; tetrahydrofolate biosynthesis; 2-amino-4-hydroxy-6-hydroxymethyl-7,8-dihydropteridine diphosphate from 7,8-dihydroneopterin triphosphate: step 3/4.</text>
</comment>
<dbReference type="SMART" id="SM00905">
    <property type="entry name" value="FolB"/>
    <property type="match status" value="1"/>
</dbReference>
<dbReference type="STRING" id="7574.A0A1S3IV90"/>
<evidence type="ECO:0000313" key="10">
    <source>
        <dbReference type="Proteomes" id="UP000085678"/>
    </source>
</evidence>
<dbReference type="AlphaFoldDB" id="A0A1S3IV90"/>
<dbReference type="CDD" id="cd00534">
    <property type="entry name" value="DHNA_DHNTPE"/>
    <property type="match status" value="1"/>
</dbReference>
<keyword evidence="5" id="KW-0289">Folate biosynthesis</keyword>
<dbReference type="InterPro" id="IPR043133">
    <property type="entry name" value="GTP-CH-I_C/QueF"/>
</dbReference>
<accession>A0A1S3IV90</accession>
<evidence type="ECO:0000256" key="4">
    <source>
        <dbReference type="ARBA" id="ARBA00013043"/>
    </source>
</evidence>
<keyword evidence="10" id="KW-1185">Reference proteome</keyword>
<evidence type="ECO:0000256" key="8">
    <source>
        <dbReference type="SAM" id="MobiDB-lite"/>
    </source>
</evidence>
<dbReference type="NCBIfam" id="TIGR00526">
    <property type="entry name" value="folB_dom"/>
    <property type="match status" value="1"/>
</dbReference>
<evidence type="ECO:0000259" key="9">
    <source>
        <dbReference type="SMART" id="SM00905"/>
    </source>
</evidence>
<sequence length="163" mass="18255">MATMDNLDLIEIKNLRPRMQIGISPHELGKKQEVVINLTLGVDIRRAAETDDIKDTLNYKSVTKKILEYAESTDIYLVEKLAEDIAKICIVCFRVPWVQVAVEKPHALRFCDSVGVKIRRTSKDYPHPSGHGDPEKTHHASEDVKSLPRPHTASTGHEPAAVP</sequence>
<name>A0A1S3IV90_LINAN</name>
<dbReference type="Pfam" id="PF02152">
    <property type="entry name" value="FolB"/>
    <property type="match status" value="1"/>
</dbReference>
<dbReference type="EC" id="4.1.2.25" evidence="4"/>
<comment type="catalytic activity">
    <reaction evidence="1">
        <text>7,8-dihydroneopterin = 6-hydroxymethyl-7,8-dihydropterin + glycolaldehyde</text>
        <dbReference type="Rhea" id="RHEA:10540"/>
        <dbReference type="ChEBI" id="CHEBI:17001"/>
        <dbReference type="ChEBI" id="CHEBI:17071"/>
        <dbReference type="ChEBI" id="CHEBI:44841"/>
        <dbReference type="EC" id="4.1.2.25"/>
    </reaction>
</comment>
<keyword evidence="6" id="KW-0456">Lyase</keyword>
<dbReference type="InterPro" id="IPR006156">
    <property type="entry name" value="Dihydroneopterin_aldolase"/>
</dbReference>
<reference evidence="11" key="1">
    <citation type="journal article" date="2015" name="Nat. Commun.">
        <title>The Lingula genome provides insights into brachiopod evolution and the origin of phosphate biomineralization.</title>
        <authorList>
            <person name="Luo Y.J."/>
            <person name="Takeuchi T."/>
            <person name="Koyanagi R."/>
            <person name="Yamada L."/>
            <person name="Kanda M."/>
            <person name="Khalturina M."/>
            <person name="Fujie M."/>
            <person name="Yamasaki S.I."/>
            <person name="Endo K."/>
            <person name="Satoh N."/>
        </authorList>
    </citation>
    <scope>NUCLEOTIDE SEQUENCE</scope>
</reference>
<dbReference type="OrthoDB" id="5956217at2759"/>
<dbReference type="NCBIfam" id="TIGR00525">
    <property type="entry name" value="folB"/>
    <property type="match status" value="1"/>
</dbReference>
<organism evidence="10 11">
    <name type="scientific">Lingula anatina</name>
    <name type="common">Brachiopod</name>
    <name type="synonym">Lingula unguis</name>
    <dbReference type="NCBI Taxonomy" id="7574"/>
    <lineage>
        <taxon>Eukaryota</taxon>
        <taxon>Metazoa</taxon>
        <taxon>Spiralia</taxon>
        <taxon>Lophotrochozoa</taxon>
        <taxon>Brachiopoda</taxon>
        <taxon>Linguliformea</taxon>
        <taxon>Lingulata</taxon>
        <taxon>Lingulida</taxon>
        <taxon>Linguloidea</taxon>
        <taxon>Lingulidae</taxon>
        <taxon>Lingula</taxon>
    </lineage>
</organism>
<dbReference type="Proteomes" id="UP000085678">
    <property type="component" value="Unplaced"/>
</dbReference>
<dbReference type="InterPro" id="IPR006157">
    <property type="entry name" value="FolB_dom"/>
</dbReference>
<dbReference type="KEGG" id="lak:106167273"/>
<dbReference type="RefSeq" id="XP_013401459.1">
    <property type="nucleotide sequence ID" value="XM_013546005.1"/>
</dbReference>
<dbReference type="Gene3D" id="3.30.1130.10">
    <property type="match status" value="1"/>
</dbReference>
<evidence type="ECO:0000256" key="2">
    <source>
        <dbReference type="ARBA" id="ARBA00005013"/>
    </source>
</evidence>